<dbReference type="InterPro" id="IPR036431">
    <property type="entry name" value="ARID_dom_sf"/>
</dbReference>
<keyword evidence="2" id="KW-0804">Transcription</keyword>
<keyword evidence="3" id="KW-0539">Nucleus</keyword>
<sequence length="1856" mass="205028">MNKYKRSSSCPTLTSQTNRTLRREVSNNRRLLKRIQRQYHRRLPRLLGKPIKLSDLFVAVVSRGGYKRVCDHRCWLEVAREIKLPSECANASVGLRRIYYQFLSHFEFKEYPSLSEQFLVQTLVEPDVTPEDVTLPLSSVERNLGIGTSCNHAHMTSDYNYSNKEILRTGQDNDIFDASPNADEFPDVFEPSQLRLVESALCSGLPNEIEVALNSLLVLSITPSSGSSTSVRLAHCTNLLSLLVASVGIYGEEYTIDEIGTNEEKVMHELFTPYSNQYFGTHWPMEGFEGSRVLLIATILVNLVTPPPVAYASVVEDDDDELDFGPIIPCNLFPNGLPLVTWRENARVIAGSPNALRFIFLCAYAHHSGLRSLGLQLLSSIRYPLDPPSLSLPLDCPEYWTPLIDNGCRLGQLTLAFLTRCILESNDRCDLIAGLMFLANLTKVREKMNLSSLLVGLPQTVWPRLAQLLCLPDLAVVCATLEALRCLTNLDATMCLTCWESCCLNVNSFDQENIPFILLQPLLALLTLEGQAMGSQSLHRIRLLPRTPQAQNVQPQLPHGTGLRIPAPSRLSPSVNELNRSRDAPAYTNGQVFKSYLRPKLPVVHTVPSDSFDNNNIHNSSNSSFRNLKFESSTHLKQSPISPTSTCISHPVYRPQSGSTACSGLINLLSSAPPASSSPNINMPVINSTSPNSPKVVTPSLSELTDRLQMPPPSLPPPSAMRRSIKRTHSRTSLISSPTQAADAVKVNISSPCRTNHSSGNVTVTDRISPTSLLLANSCNLRSQPQGDSVSLGVSINPKEIQQTEKHEVCSENFPDESLNQINNSRNLLPHLKPIVNYDTCNKKTSNNSNTKDELDDSEIKPIVNGEKTIDPIMDGELKSPVNTFHTNGLRTGILQEAVLAIQDRKLKQTSEQCKSTIKCVNGVLETKRELILSTKLLPRTPQAQNVQPQLPHGTGLRIPAPSRLSPSVNELNRSRDAPAYTNGQVFKSYLRPKLPVVHTVPSDSFDNNNIHNSSNSSFRNLKFESSTHLKQSPISPTSTCISHPVYRPQSGSTACSGLINLLSSAPPASSSPNINMPVINSTSPNSPKVVTPSLSELTDRLQMPPPSLPPPSAMRRSIKRTHSRTSLISSPTQAADAVKVNISSPCRTNHSSGNVTVTDRISPTSLLLANSCNLRSQPQGDSVSLGVSINPKEIQQTEKHEVCSENFPDESLNQINNSRNLLPHLKPIVNYDTCNKKTSNNSNTKDELDDSEIKPIVNGEKTIDPIMDGELKSPVNTFHTNGLRTGILQEAVLAIQDRKLKQTSEQCKSTIKCVNGVLETKRELILSTKDNSNTDTNSNNGKSTPFDVCENSNKKSSKTSLSNGYLTDKIHENEKDNSSLCENPLYIASSGNGNVNNDDVNNNKKTDELEKNSKFRFRGVHSSHRFLKRRRKWGSKNRLFTPKRRRDLTSKHTDSSPTLHVPLTFNPVPGSVLDPTWKQPTDPVSVESPPDTSTSSSSSKAIVEPPSSNDNKNSSISKDVMDKSSKHDCDVSVTSESSERNSKSGNTLYNASLTCSEDLSKTVNIEKPVLYLCEWECCTATFELKHQESWKVDGSHHKCSVQLVRRCCRWRGCQSASLARAPYALMTHVLDMHCSPRELEARRSNHAKSKTEYRTRNEHFSDVNSSIGDTHPEYPLVGDRTGWGIIRSVEAKNMQTELLAAQHHFLLTNPNCHSNISINPLVHSGMNNPPREGPVTKHLRVTSALILKNLAVHVDQARRWLLKESQLLSEIAFGCTPSETGLKTNNASHIIAQCLSICTLKQNSTSCVLSHPLERSLNIPLLSTDACSSLKIQPNESTMYQLKESTVDLDSDTCN</sequence>
<dbReference type="Proteomes" id="UP000290809">
    <property type="component" value="Unassembled WGS sequence"/>
</dbReference>
<keyword evidence="7" id="KW-1185">Reference proteome</keyword>
<gene>
    <name evidence="6" type="ORF">DC041_0005867</name>
</gene>
<dbReference type="Gene3D" id="1.10.150.60">
    <property type="entry name" value="ARID DNA-binding domain"/>
    <property type="match status" value="1"/>
</dbReference>
<feature type="region of interest" description="Disordered" evidence="4">
    <location>
        <begin position="1437"/>
        <end position="1546"/>
    </location>
</feature>
<reference evidence="6 7" key="1">
    <citation type="journal article" date="2019" name="PLoS Pathog.">
        <title>Genome sequence of the bovine parasite Schistosoma bovis Tanzania.</title>
        <authorList>
            <person name="Oey H."/>
            <person name="Zakrzewski M."/>
            <person name="Gobert G."/>
            <person name="Gravermann K."/>
            <person name="Stoye J."/>
            <person name="Jones M."/>
            <person name="Mcmanus D."/>
            <person name="Krause L."/>
        </authorList>
    </citation>
    <scope>NUCLEOTIDE SEQUENCE [LARGE SCALE GENOMIC DNA]</scope>
    <source>
        <strain evidence="6 7">TAN1997</strain>
    </source>
</reference>
<feature type="compositionally biased region" description="Low complexity" evidence="4">
    <location>
        <begin position="1330"/>
        <end position="1345"/>
    </location>
</feature>
<dbReference type="SMART" id="SM01014">
    <property type="entry name" value="ARID"/>
    <property type="match status" value="1"/>
</dbReference>
<feature type="compositionally biased region" description="Low complexity" evidence="4">
    <location>
        <begin position="1508"/>
        <end position="1519"/>
    </location>
</feature>
<dbReference type="CDD" id="cd16100">
    <property type="entry name" value="ARID"/>
    <property type="match status" value="1"/>
</dbReference>
<dbReference type="PANTHER" id="PTHR22970">
    <property type="entry name" value="AT-RICH INTERACTIVE DOMAIN-CONTAINING PROTEIN 2"/>
    <property type="match status" value="1"/>
</dbReference>
<protein>
    <submittedName>
        <fullName evidence="6">AT-rich interactive domain-containing protein 2</fullName>
    </submittedName>
</protein>
<feature type="region of interest" description="Disordered" evidence="4">
    <location>
        <begin position="943"/>
        <end position="964"/>
    </location>
</feature>
<evidence type="ECO:0000256" key="4">
    <source>
        <dbReference type="SAM" id="MobiDB-lite"/>
    </source>
</evidence>
<feature type="compositionally biased region" description="Basic and acidic residues" evidence="4">
    <location>
        <begin position="1520"/>
        <end position="1531"/>
    </location>
</feature>
<dbReference type="PROSITE" id="PS51011">
    <property type="entry name" value="ARID"/>
    <property type="match status" value="1"/>
</dbReference>
<dbReference type="InterPro" id="IPR052406">
    <property type="entry name" value="Chromatin_Remodeling_Comp"/>
</dbReference>
<feature type="region of interest" description="Disordered" evidence="4">
    <location>
        <begin position="1330"/>
        <end position="1363"/>
    </location>
</feature>
<accession>A0A430QGI3</accession>
<dbReference type="PANTHER" id="PTHR22970:SF14">
    <property type="entry name" value="AT-RICH INTERACTIVE DOMAIN-CONTAINING PROTEIN 2"/>
    <property type="match status" value="1"/>
</dbReference>
<feature type="domain" description="ARID" evidence="5">
    <location>
        <begin position="18"/>
        <end position="111"/>
    </location>
</feature>
<dbReference type="SUPFAM" id="SSF46774">
    <property type="entry name" value="ARID-like"/>
    <property type="match status" value="1"/>
</dbReference>
<dbReference type="GO" id="GO:0003677">
    <property type="term" value="F:DNA binding"/>
    <property type="evidence" value="ECO:0007669"/>
    <property type="project" value="InterPro"/>
</dbReference>
<evidence type="ECO:0000313" key="7">
    <source>
        <dbReference type="Proteomes" id="UP000290809"/>
    </source>
</evidence>
<evidence type="ECO:0000256" key="1">
    <source>
        <dbReference type="ARBA" id="ARBA00023015"/>
    </source>
</evidence>
<name>A0A430QGI3_SCHBO</name>
<comment type="caution">
    <text evidence="6">The sequence shown here is derived from an EMBL/GenBank/DDBJ whole genome shotgun (WGS) entry which is preliminary data.</text>
</comment>
<evidence type="ECO:0000259" key="5">
    <source>
        <dbReference type="PROSITE" id="PS51011"/>
    </source>
</evidence>
<feature type="compositionally biased region" description="Low complexity" evidence="4">
    <location>
        <begin position="1392"/>
        <end position="1401"/>
    </location>
</feature>
<dbReference type="SMART" id="SM00501">
    <property type="entry name" value="BRIGHT"/>
    <property type="match status" value="1"/>
</dbReference>
<feature type="region of interest" description="Disordered" evidence="4">
    <location>
        <begin position="1389"/>
        <end position="1408"/>
    </location>
</feature>
<evidence type="ECO:0000256" key="3">
    <source>
        <dbReference type="ARBA" id="ARBA00023242"/>
    </source>
</evidence>
<dbReference type="InterPro" id="IPR001606">
    <property type="entry name" value="ARID_dom"/>
</dbReference>
<feature type="compositionally biased region" description="Basic residues" evidence="4">
    <location>
        <begin position="1437"/>
        <end position="1447"/>
    </location>
</feature>
<evidence type="ECO:0000256" key="2">
    <source>
        <dbReference type="ARBA" id="ARBA00023163"/>
    </source>
</evidence>
<keyword evidence="1" id="KW-0805">Transcription regulation</keyword>
<feature type="compositionally biased region" description="Low complexity" evidence="4">
    <location>
        <begin position="1483"/>
        <end position="1500"/>
    </location>
</feature>
<feature type="region of interest" description="Disordered" evidence="4">
    <location>
        <begin position="550"/>
        <end position="581"/>
    </location>
</feature>
<organism evidence="6 7">
    <name type="scientific">Schistosoma bovis</name>
    <name type="common">Blood fluke</name>
    <dbReference type="NCBI Taxonomy" id="6184"/>
    <lineage>
        <taxon>Eukaryota</taxon>
        <taxon>Metazoa</taxon>
        <taxon>Spiralia</taxon>
        <taxon>Lophotrochozoa</taxon>
        <taxon>Platyhelminthes</taxon>
        <taxon>Trematoda</taxon>
        <taxon>Digenea</taxon>
        <taxon>Strigeidida</taxon>
        <taxon>Schistosomatoidea</taxon>
        <taxon>Schistosomatidae</taxon>
        <taxon>Schistosoma</taxon>
    </lineage>
</organism>
<evidence type="ECO:0000313" key="6">
    <source>
        <dbReference type="EMBL" id="RTG86800.1"/>
    </source>
</evidence>
<dbReference type="Pfam" id="PF01388">
    <property type="entry name" value="ARID"/>
    <property type="match status" value="1"/>
</dbReference>
<dbReference type="EMBL" id="QMKO01001758">
    <property type="protein sequence ID" value="RTG86800.1"/>
    <property type="molecule type" value="Genomic_DNA"/>
</dbReference>
<dbReference type="STRING" id="6184.A0A430QGI3"/>
<proteinExistence type="predicted"/>